<evidence type="ECO:0000313" key="1">
    <source>
        <dbReference type="EMBL" id="NNF06202.1"/>
    </source>
</evidence>
<dbReference type="Pfam" id="PF01696">
    <property type="entry name" value="Adeno_E1B_55K"/>
    <property type="match status" value="1"/>
</dbReference>
<dbReference type="Proteomes" id="UP000547674">
    <property type="component" value="Unassembled WGS sequence"/>
</dbReference>
<dbReference type="SUPFAM" id="SSF51126">
    <property type="entry name" value="Pectin lyase-like"/>
    <property type="match status" value="1"/>
</dbReference>
<dbReference type="EMBL" id="JABDJR010000211">
    <property type="protein sequence ID" value="NNF06202.1"/>
    <property type="molecule type" value="Genomic_DNA"/>
</dbReference>
<comment type="caution">
    <text evidence="1">The sequence shown here is derived from an EMBL/GenBank/DDBJ whole genome shotgun (WGS) entry which is preliminary data.</text>
</comment>
<evidence type="ECO:0000313" key="2">
    <source>
        <dbReference type="Proteomes" id="UP000547674"/>
    </source>
</evidence>
<accession>A0A7Y2H202</accession>
<organism evidence="1 2">
    <name type="scientific">Eiseniibacteriota bacterium</name>
    <dbReference type="NCBI Taxonomy" id="2212470"/>
    <lineage>
        <taxon>Bacteria</taxon>
        <taxon>Candidatus Eiseniibacteriota</taxon>
    </lineage>
</organism>
<dbReference type="InterPro" id="IPR011050">
    <property type="entry name" value="Pectin_lyase_fold/virulence"/>
</dbReference>
<name>A0A7Y2H202_UNCEI</name>
<dbReference type="InterPro" id="IPR012334">
    <property type="entry name" value="Pectin_lyas_fold"/>
</dbReference>
<evidence type="ECO:0008006" key="3">
    <source>
        <dbReference type="Google" id="ProtNLM"/>
    </source>
</evidence>
<sequence>MSIKNTLSATILIFLLASVAAPYAQGLTRRVPSEFASIQTAINASSVGDTVLVAPGDYPRGIQVDQAITVAGEIGGGIVRLAGASGSSAKLINFTFTTDLGSETVLVEAQNNLEIQSCRFEGIAIGVSLADAVEGVLVEDCFFDRQIRGVEIKGLASLTIQGSEFEACQFAVAVDGDGDCPTGPAGPADPCAGGCPAIEIDDTEIRNCEVGILVESPHRLIIDRLMLRDVPTGISAQHCELALSNSEFIGGSEGDTGINGIGLAGVVEDCSFTGFETAIKVGDGDCPTHSSLVLGGSLSQGNSFLNNTTHLRLEQDEPLLAELNYWGTTVCETVQAKIVGQQVARIADSQFLFFIECTVPTTPARWGSIKKLGLGQ</sequence>
<proteinExistence type="predicted"/>
<reference evidence="1 2" key="1">
    <citation type="submission" date="2020-03" db="EMBL/GenBank/DDBJ databases">
        <title>Metabolic flexibility allows generalist bacteria to become dominant in a frequently disturbed ecosystem.</title>
        <authorList>
            <person name="Chen Y.-J."/>
            <person name="Leung P.M."/>
            <person name="Bay S.K."/>
            <person name="Hugenholtz P."/>
            <person name="Kessler A.J."/>
            <person name="Shelley G."/>
            <person name="Waite D.W."/>
            <person name="Cook P.L."/>
            <person name="Greening C."/>
        </authorList>
    </citation>
    <scope>NUCLEOTIDE SEQUENCE [LARGE SCALE GENOMIC DNA]</scope>
    <source>
        <strain evidence="1">SS_bin_28</strain>
    </source>
</reference>
<gene>
    <name evidence="1" type="ORF">HKN21_05535</name>
</gene>
<dbReference type="Gene3D" id="2.160.20.10">
    <property type="entry name" value="Single-stranded right-handed beta-helix, Pectin lyase-like"/>
    <property type="match status" value="1"/>
</dbReference>
<dbReference type="AlphaFoldDB" id="A0A7Y2H202"/>
<protein>
    <recommendedName>
        <fullName evidence="3">Right handed beta helix domain-containing protein</fullName>
    </recommendedName>
</protein>
<dbReference type="InterPro" id="IPR002612">
    <property type="entry name" value="Adeno_E1B_55kDa"/>
</dbReference>